<comment type="caution">
    <text evidence="9">The sequence shown here is derived from an EMBL/GenBank/DDBJ whole genome shotgun (WGS) entry which is preliminary data.</text>
</comment>
<feature type="domain" description="ABC3 transporter permease C-terminal" evidence="8">
    <location>
        <begin position="711"/>
        <end position="826"/>
    </location>
</feature>
<feature type="transmembrane region" description="Helical" evidence="7">
    <location>
        <begin position="271"/>
        <end position="297"/>
    </location>
</feature>
<proteinExistence type="inferred from homology"/>
<dbReference type="PANTHER" id="PTHR30572:SF4">
    <property type="entry name" value="ABC TRANSPORTER PERMEASE YTRF"/>
    <property type="match status" value="1"/>
</dbReference>
<name>A0A9X5BCM1_9FIRM</name>
<comment type="similarity">
    <text evidence="6">Belongs to the ABC-4 integral membrane protein family.</text>
</comment>
<accession>A0A9X5BCM1</accession>
<feature type="transmembrane region" description="Helical" evidence="7">
    <location>
        <begin position="386"/>
        <end position="406"/>
    </location>
</feature>
<dbReference type="PANTHER" id="PTHR30572">
    <property type="entry name" value="MEMBRANE COMPONENT OF TRANSPORTER-RELATED"/>
    <property type="match status" value="1"/>
</dbReference>
<protein>
    <submittedName>
        <fullName evidence="9">ABC transporter permease</fullName>
    </submittedName>
</protein>
<evidence type="ECO:0000256" key="7">
    <source>
        <dbReference type="SAM" id="Phobius"/>
    </source>
</evidence>
<keyword evidence="4 7" id="KW-1133">Transmembrane helix</keyword>
<evidence type="ECO:0000256" key="2">
    <source>
        <dbReference type="ARBA" id="ARBA00022475"/>
    </source>
</evidence>
<dbReference type="Proteomes" id="UP001154420">
    <property type="component" value="Unassembled WGS sequence"/>
</dbReference>
<evidence type="ECO:0000256" key="1">
    <source>
        <dbReference type="ARBA" id="ARBA00004651"/>
    </source>
</evidence>
<keyword evidence="3 7" id="KW-0812">Transmembrane</keyword>
<feature type="transmembrane region" description="Helical" evidence="7">
    <location>
        <begin position="321"/>
        <end position="343"/>
    </location>
</feature>
<sequence>MKSYLTLALKEVISQKLTSFLILIAVILSTMMTTAAGQSVGVLSAMRQQQAVAIGGDRYATFVQLTEEKARILENDSRLSYTGRSVPLGDHELNDHLSLDLAEYWNGGIAAWPTYSRLVEGRLPEAPMELALPEDALQFLGFNGKIGDTISLSLSKALRHGIVVDAFDYTAAFTLVGITESNFLGYTGGHILSLAGQGTAEAVLPPEYLYYSMDIRTKNPKNFQAVMDDLCEKLEIHELDTLYNIPLLNALGISYRSEAADSELAMDDAGFSWLVFAGVVVVALILLAAGLVVYNILKIAVSGRIGQYGTLRAIGAEKGQLYRVVAAEILLLCMAGIPAGLLLGCLSAKGILTAALNQLSPEMFLAGSREQLQALIDANSTGKWEYLLVSAFVTLAFTFLAAAPAARFAARVSPVTAMTGTKGQVKRKKRKIKQIRNFERYYARLNLSRSKGRTAVTVLSLVMSITVFITLQSFLSLLGVSGSLSEHLGDYSIVNQYEGISPEEKKALELGENVDYVAAQQFSLYELDEQNRPMGIDTDIVLGVGETFQIFGFNDCWMDHEFASRLTKEQLDMLKAGEGCVIRNPIPMEIDGVSFGTTHVEEGSTVTVSGKKLPVLLSMSGYDGYFSVGNNGFVNGVQVLVSDRIYSGLTGTDTYAELCPGLKDGADRTAFNQVLEELGQRIPGTATVSYEETDRQYEESEAQIRFLAWGLILFIGLIGILNIINTVYTNIHTRIMEIGIQRAVGMSVGSLFRVFLWEGFYYGRNAAVIGSIAGYLGTVFVEAGATDTIRLTAVPVIPIACASLLSIGACILATCIPLRKISRMSIVDSIELVE</sequence>
<keyword evidence="2" id="KW-1003">Cell membrane</keyword>
<evidence type="ECO:0000313" key="10">
    <source>
        <dbReference type="Proteomes" id="UP001154420"/>
    </source>
</evidence>
<evidence type="ECO:0000256" key="4">
    <source>
        <dbReference type="ARBA" id="ARBA00022989"/>
    </source>
</evidence>
<feature type="transmembrane region" description="Helical" evidence="7">
    <location>
        <begin position="706"/>
        <end position="728"/>
    </location>
</feature>
<keyword evidence="10" id="KW-1185">Reference proteome</keyword>
<evidence type="ECO:0000256" key="5">
    <source>
        <dbReference type="ARBA" id="ARBA00023136"/>
    </source>
</evidence>
<feature type="transmembrane region" description="Helical" evidence="7">
    <location>
        <begin position="793"/>
        <end position="816"/>
    </location>
</feature>
<reference evidence="9" key="1">
    <citation type="submission" date="2018-09" db="EMBL/GenBank/DDBJ databases">
        <title>Murine metabolic-syndrome-specific gut microbial biobank.</title>
        <authorList>
            <person name="Liu C."/>
        </authorList>
    </citation>
    <scope>NUCLEOTIDE SEQUENCE</scope>
    <source>
        <strain evidence="9">D42-62</strain>
    </source>
</reference>
<dbReference type="AlphaFoldDB" id="A0A9X5BCM1"/>
<comment type="subcellular location">
    <subcellularLocation>
        <location evidence="1">Cell membrane</location>
        <topology evidence="1">Multi-pass membrane protein</topology>
    </subcellularLocation>
</comment>
<feature type="domain" description="ABC3 transporter permease C-terminal" evidence="8">
    <location>
        <begin position="280"/>
        <end position="414"/>
    </location>
</feature>
<dbReference type="RefSeq" id="WP_160558245.1">
    <property type="nucleotide sequence ID" value="NZ_QZDT01000001.1"/>
</dbReference>
<evidence type="ECO:0000256" key="3">
    <source>
        <dbReference type="ARBA" id="ARBA00022692"/>
    </source>
</evidence>
<feature type="transmembrane region" description="Helical" evidence="7">
    <location>
        <begin position="454"/>
        <end position="475"/>
    </location>
</feature>
<gene>
    <name evidence="9" type="ORF">D5281_00775</name>
</gene>
<dbReference type="Pfam" id="PF02687">
    <property type="entry name" value="FtsX"/>
    <property type="match status" value="2"/>
</dbReference>
<keyword evidence="5 7" id="KW-0472">Membrane</keyword>
<dbReference type="OrthoDB" id="9793166at2"/>
<evidence type="ECO:0000259" key="8">
    <source>
        <dbReference type="Pfam" id="PF02687"/>
    </source>
</evidence>
<dbReference type="InterPro" id="IPR050250">
    <property type="entry name" value="Macrolide_Exporter_MacB"/>
</dbReference>
<dbReference type="GO" id="GO:0005886">
    <property type="term" value="C:plasma membrane"/>
    <property type="evidence" value="ECO:0007669"/>
    <property type="project" value="UniProtKB-SubCell"/>
</dbReference>
<feature type="transmembrane region" description="Helical" evidence="7">
    <location>
        <begin position="761"/>
        <end position="781"/>
    </location>
</feature>
<evidence type="ECO:0000313" key="9">
    <source>
        <dbReference type="EMBL" id="NBJ91153.1"/>
    </source>
</evidence>
<dbReference type="EMBL" id="QZDT01000001">
    <property type="protein sequence ID" value="NBJ91153.1"/>
    <property type="molecule type" value="Genomic_DNA"/>
</dbReference>
<dbReference type="InterPro" id="IPR003838">
    <property type="entry name" value="ABC3_permease_C"/>
</dbReference>
<evidence type="ECO:0000256" key="6">
    <source>
        <dbReference type="ARBA" id="ARBA00038076"/>
    </source>
</evidence>
<dbReference type="GO" id="GO:0022857">
    <property type="term" value="F:transmembrane transporter activity"/>
    <property type="evidence" value="ECO:0007669"/>
    <property type="project" value="TreeGrafter"/>
</dbReference>
<organism evidence="9 10">
    <name type="scientific">Parablautia muri</name>
    <dbReference type="NCBI Taxonomy" id="2320879"/>
    <lineage>
        <taxon>Bacteria</taxon>
        <taxon>Bacillati</taxon>
        <taxon>Bacillota</taxon>
        <taxon>Clostridia</taxon>
        <taxon>Lachnospirales</taxon>
        <taxon>Lachnospiraceae</taxon>
        <taxon>Parablautia</taxon>
    </lineage>
</organism>